<dbReference type="GO" id="GO:0016020">
    <property type="term" value="C:membrane"/>
    <property type="evidence" value="ECO:0007669"/>
    <property type="project" value="InterPro"/>
</dbReference>
<accession>A0A1I6IXW1</accession>
<protein>
    <submittedName>
        <fullName evidence="1">Uncharacterized protein</fullName>
    </submittedName>
</protein>
<dbReference type="GO" id="GO:0005509">
    <property type="term" value="F:calcium ion binding"/>
    <property type="evidence" value="ECO:0007669"/>
    <property type="project" value="InterPro"/>
</dbReference>
<reference evidence="1 2" key="1">
    <citation type="submission" date="2016-10" db="EMBL/GenBank/DDBJ databases">
        <authorList>
            <person name="de Groot N.N."/>
        </authorList>
    </citation>
    <scope>NUCLEOTIDE SEQUENCE [LARGE SCALE GENOMIC DNA]</scope>
    <source>
        <strain evidence="1 2">743A</strain>
    </source>
</reference>
<dbReference type="InterPro" id="IPR015919">
    <property type="entry name" value="Cadherin-like_sf"/>
</dbReference>
<dbReference type="SUPFAM" id="SSF49313">
    <property type="entry name" value="Cadherin-like"/>
    <property type="match status" value="1"/>
</dbReference>
<dbReference type="RefSeq" id="WP_177214567.1">
    <property type="nucleotide sequence ID" value="NZ_FOYZ01000004.1"/>
</dbReference>
<dbReference type="AlphaFoldDB" id="A0A1I6IXW1"/>
<gene>
    <name evidence="1" type="ORF">SAMN05661086_01187</name>
</gene>
<proteinExistence type="predicted"/>
<dbReference type="Gene3D" id="2.60.40.10">
    <property type="entry name" value="Immunoglobulins"/>
    <property type="match status" value="1"/>
</dbReference>
<dbReference type="EMBL" id="FOYZ01000004">
    <property type="protein sequence ID" value="SFR71080.1"/>
    <property type="molecule type" value="Genomic_DNA"/>
</dbReference>
<dbReference type="Proteomes" id="UP000199659">
    <property type="component" value="Unassembled WGS sequence"/>
</dbReference>
<dbReference type="InterPro" id="IPR013783">
    <property type="entry name" value="Ig-like_fold"/>
</dbReference>
<dbReference type="Pfam" id="PF05345">
    <property type="entry name" value="He_PIG"/>
    <property type="match status" value="1"/>
</dbReference>
<keyword evidence="2" id="KW-1185">Reference proteome</keyword>
<organism evidence="1 2">
    <name type="scientific">Anaeromicropila populeti</name>
    <dbReference type="NCBI Taxonomy" id="37658"/>
    <lineage>
        <taxon>Bacteria</taxon>
        <taxon>Bacillati</taxon>
        <taxon>Bacillota</taxon>
        <taxon>Clostridia</taxon>
        <taxon>Lachnospirales</taxon>
        <taxon>Lachnospiraceae</taxon>
        <taxon>Anaeromicropila</taxon>
    </lineage>
</organism>
<feature type="non-terminal residue" evidence="1">
    <location>
        <position position="179"/>
    </location>
</feature>
<evidence type="ECO:0000313" key="2">
    <source>
        <dbReference type="Proteomes" id="UP000199659"/>
    </source>
</evidence>
<evidence type="ECO:0000313" key="1">
    <source>
        <dbReference type="EMBL" id="SFR71080.1"/>
    </source>
</evidence>
<name>A0A1I6IXW1_9FIRM</name>
<sequence length="179" mass="19342">MKNLKKIILAVVLFICLDILNGKSVIAAEVAAEKEDVAIQLDAIGDQAVNAGEYLKLKLNAENVGENNYAYFTAEGLPTGINMDCYGMVYGSTYPEQVGSYEVTFTVTNGYTTDSETITLEIKGIELQAIGNQSVNAGDWVELQLNAENVGENNYAYYRAEGLPTGMTLYGDGMLHGST</sequence>